<dbReference type="EMBL" id="JARKIK010000050">
    <property type="protein sequence ID" value="KAK8734634.1"/>
    <property type="molecule type" value="Genomic_DNA"/>
</dbReference>
<name>A0AAW0X2Z4_CHEQU</name>
<feature type="region of interest" description="Disordered" evidence="2">
    <location>
        <begin position="210"/>
        <end position="283"/>
    </location>
</feature>
<sequence>DPHSIKREELLSGLLSTVQGCQVRFGGCAELATETDERVASLCAKLECALSYGLKLRSPSRGLAAIKQVTGIVTSGLNLHLNLPGADTEVPVLWWYVRELLTRHEYERFLLLKNITSDVGRGRAWLRSLLNEHSLERYMHIVVCDEILLQQWYEPWALLRDQERAAMLPNLAAGLDSILFAINIDNVELNAGSQNEFRAKVDAIPNVKPEPEAQIASTSDADHTSGSLVSRKRDLRRRRKKIPSQLISFDDDLSRPDRPDVNSPLYHSAPTTCLSSPAPTTAASTPYADRLERLVHLHELQQNKEILKSVSEFSNGQKSLPRTYCEMGNNSEKLRVEDEIGSPLQDTDNLETSLPAINKNITYDDESLNEPSYQQLFENILPKKLDESSENSENILNDSNTATANMPLLKSQRPNSLYDQETGSYKSSQSNFSAESFPSSEGDTGAVFTPVGGIGIGGLIPISPRGLATFDGIRSDDETSIHSYTQEVDEAVAAVADIVEAQGRTGVISPSSVSSTLPSPSSGDTTLTVDELKSAVLEISRARDAAEGRRVEVAAALTMEMETTSMLRAEIALQQSQHQETLDKLNMKVNTLTRENELLKHQLKKYVGAVQLLRREGVNEGAVVPLSKPNPDYRDYHHEAAAYERKLIQVAEMHGELMEFNERLQKLLRVREAQVCRLREQLVELRGPLPVEHDDNEFQDTTSITSDPDTLTCSTTPCTLINIWIPTAFLTGTS</sequence>
<comment type="caution">
    <text evidence="4">The sequence shown here is derived from an EMBL/GenBank/DDBJ whole genome shotgun (WGS) entry which is preliminary data.</text>
</comment>
<feature type="compositionally biased region" description="Polar residues" evidence="2">
    <location>
        <begin position="215"/>
        <end position="228"/>
    </location>
</feature>
<gene>
    <name evidence="4" type="ORF">OTU49_005906</name>
</gene>
<protein>
    <recommendedName>
        <fullName evidence="3">RUN domain-containing protein</fullName>
    </recommendedName>
</protein>
<evidence type="ECO:0000313" key="4">
    <source>
        <dbReference type="EMBL" id="KAK8734634.1"/>
    </source>
</evidence>
<dbReference type="PROSITE" id="PS50826">
    <property type="entry name" value="RUN"/>
    <property type="match status" value="1"/>
</dbReference>
<feature type="non-terminal residue" evidence="4">
    <location>
        <position position="1"/>
    </location>
</feature>
<feature type="region of interest" description="Disordered" evidence="2">
    <location>
        <begin position="420"/>
        <end position="441"/>
    </location>
</feature>
<organism evidence="4 5">
    <name type="scientific">Cherax quadricarinatus</name>
    <name type="common">Australian red claw crayfish</name>
    <dbReference type="NCBI Taxonomy" id="27406"/>
    <lineage>
        <taxon>Eukaryota</taxon>
        <taxon>Metazoa</taxon>
        <taxon>Ecdysozoa</taxon>
        <taxon>Arthropoda</taxon>
        <taxon>Crustacea</taxon>
        <taxon>Multicrustacea</taxon>
        <taxon>Malacostraca</taxon>
        <taxon>Eumalacostraca</taxon>
        <taxon>Eucarida</taxon>
        <taxon>Decapoda</taxon>
        <taxon>Pleocyemata</taxon>
        <taxon>Astacidea</taxon>
        <taxon>Parastacoidea</taxon>
        <taxon>Parastacidae</taxon>
        <taxon>Cherax</taxon>
    </lineage>
</organism>
<dbReference type="SUPFAM" id="SSF140741">
    <property type="entry name" value="RUN domain-like"/>
    <property type="match status" value="1"/>
</dbReference>
<dbReference type="CDD" id="cd17689">
    <property type="entry name" value="RUN_SNX29"/>
    <property type="match status" value="1"/>
</dbReference>
<evidence type="ECO:0000259" key="3">
    <source>
        <dbReference type="PROSITE" id="PS50826"/>
    </source>
</evidence>
<dbReference type="InterPro" id="IPR047329">
    <property type="entry name" value="RUN_SNX29"/>
</dbReference>
<dbReference type="InterPro" id="IPR004012">
    <property type="entry name" value="Run_dom"/>
</dbReference>
<dbReference type="SMART" id="SM00593">
    <property type="entry name" value="RUN"/>
    <property type="match status" value="1"/>
</dbReference>
<feature type="domain" description="RUN" evidence="3">
    <location>
        <begin position="33"/>
        <end position="187"/>
    </location>
</feature>
<evidence type="ECO:0000313" key="5">
    <source>
        <dbReference type="Proteomes" id="UP001445076"/>
    </source>
</evidence>
<dbReference type="PANTHER" id="PTHR47194:SF3">
    <property type="entry name" value="SORTING NEXIN 29"/>
    <property type="match status" value="1"/>
</dbReference>
<feature type="compositionally biased region" description="Basic residues" evidence="2">
    <location>
        <begin position="233"/>
        <end position="242"/>
    </location>
</feature>
<dbReference type="Proteomes" id="UP001445076">
    <property type="component" value="Unassembled WGS sequence"/>
</dbReference>
<reference evidence="4 5" key="1">
    <citation type="journal article" date="2024" name="BMC Genomics">
        <title>Genome assembly of redclaw crayfish (Cherax quadricarinatus) provides insights into its immune adaptation and hypoxia tolerance.</title>
        <authorList>
            <person name="Liu Z."/>
            <person name="Zheng J."/>
            <person name="Li H."/>
            <person name="Fang K."/>
            <person name="Wang S."/>
            <person name="He J."/>
            <person name="Zhou D."/>
            <person name="Weng S."/>
            <person name="Chi M."/>
            <person name="Gu Z."/>
            <person name="He J."/>
            <person name="Li F."/>
            <person name="Wang M."/>
        </authorList>
    </citation>
    <scope>NUCLEOTIDE SEQUENCE [LARGE SCALE GENOMIC DNA]</scope>
    <source>
        <strain evidence="4">ZL_2023a</strain>
    </source>
</reference>
<dbReference type="PANTHER" id="PTHR47194">
    <property type="entry name" value="SORTING NEXIN-29-RELATED"/>
    <property type="match status" value="1"/>
</dbReference>
<feature type="compositionally biased region" description="Low complexity" evidence="2">
    <location>
        <begin position="268"/>
        <end position="283"/>
    </location>
</feature>
<accession>A0AAW0X2Z4</accession>
<keyword evidence="5" id="KW-1185">Reference proteome</keyword>
<evidence type="ECO:0000256" key="1">
    <source>
        <dbReference type="SAM" id="Coils"/>
    </source>
</evidence>
<dbReference type="Pfam" id="PF02759">
    <property type="entry name" value="RUN"/>
    <property type="match status" value="1"/>
</dbReference>
<proteinExistence type="predicted"/>
<feature type="non-terminal residue" evidence="4">
    <location>
        <position position="734"/>
    </location>
</feature>
<dbReference type="InterPro" id="IPR037213">
    <property type="entry name" value="Run_dom_sf"/>
</dbReference>
<dbReference type="Gene3D" id="1.20.58.900">
    <property type="match status" value="1"/>
</dbReference>
<feature type="coiled-coil region" evidence="1">
    <location>
        <begin position="575"/>
        <end position="602"/>
    </location>
</feature>
<keyword evidence="1" id="KW-0175">Coiled coil</keyword>
<dbReference type="AlphaFoldDB" id="A0AAW0X2Z4"/>
<evidence type="ECO:0000256" key="2">
    <source>
        <dbReference type="SAM" id="MobiDB-lite"/>
    </source>
</evidence>